<evidence type="ECO:0000259" key="4">
    <source>
        <dbReference type="PROSITE" id="PS50011"/>
    </source>
</evidence>
<dbReference type="GO" id="GO:0005886">
    <property type="term" value="C:plasma membrane"/>
    <property type="evidence" value="ECO:0000318"/>
    <property type="project" value="GO_Central"/>
</dbReference>
<evidence type="ECO:0000256" key="3">
    <source>
        <dbReference type="SAM" id="MobiDB-lite"/>
    </source>
</evidence>
<dbReference type="RefSeq" id="XP_035680188.1">
    <property type="nucleotide sequence ID" value="XM_035824295.1"/>
</dbReference>
<evidence type="ECO:0000256" key="1">
    <source>
        <dbReference type="ARBA" id="ARBA00022741"/>
    </source>
</evidence>
<dbReference type="SUPFAM" id="SSF47986">
    <property type="entry name" value="DEATH domain"/>
    <property type="match status" value="1"/>
</dbReference>
<accession>A0A9J7LC69</accession>
<dbReference type="Pfam" id="PF00656">
    <property type="entry name" value="Peptidase_C14"/>
    <property type="match status" value="1"/>
</dbReference>
<dbReference type="PANTHER" id="PTHR27001:SF931">
    <property type="entry name" value="OS11G0664100 PROTEIN"/>
    <property type="match status" value="1"/>
</dbReference>
<dbReference type="PROSITE" id="PS50011">
    <property type="entry name" value="PROTEIN_KINASE_DOM"/>
    <property type="match status" value="1"/>
</dbReference>
<organism evidence="6 7">
    <name type="scientific">Branchiostoma floridae</name>
    <name type="common">Florida lancelet</name>
    <name type="synonym">Amphioxus</name>
    <dbReference type="NCBI Taxonomy" id="7739"/>
    <lineage>
        <taxon>Eukaryota</taxon>
        <taxon>Metazoa</taxon>
        <taxon>Chordata</taxon>
        <taxon>Cephalochordata</taxon>
        <taxon>Leptocardii</taxon>
        <taxon>Amphioxiformes</taxon>
        <taxon>Branchiostomatidae</taxon>
        <taxon>Branchiostoma</taxon>
    </lineage>
</organism>
<dbReference type="PANTHER" id="PTHR27001">
    <property type="entry name" value="OS01G0253100 PROTEIN"/>
    <property type="match status" value="1"/>
</dbReference>
<evidence type="ECO:0000256" key="2">
    <source>
        <dbReference type="ARBA" id="ARBA00022840"/>
    </source>
</evidence>
<sequence length="1008" mass="112465">MLSDVSLRRLAGELGNEWRSLGIFLGLSKAQVDQCDINHPRNIKEAIVDMLVLWQQLTSDRGPEAQVADLVKALREISRLDLAEKVEDGDFIEYTDQAAGNSERPDQVAGNRVVASGRNNVIIQAGNNAKINVNVPAPITGASEPVTPGYTTSTPGSTSLPDLSRTQPPHPIPRTISKDNSQHSMEAVLNDCIRQLKQMGFSDEGSCRREVQNLISTGLRTTEDIVETFVERNQAQRTPVEQPQEQSMSSATSSTFDSLDGRTTGGRGETPTHGSPPPSTDDVSLGYVSLQLQSGGNIQDNEASNWPETGPAARGEQTTGRESAEETVPKAPPEEANANIEAQRTPDRQRPTETQQQVNEPGADGYQPVYDKKRCLYIFSREDIEKMTNNFTSPKIADGAFGPVYYLEKFPYEGPLKGRQMAVKVNNSDEQGRKEFMQELAMAGSGHPHLLPLFGICEDESCLSLVSPYMANKDLKSWIQDKRSPTDWKTRLVIGLDLISAIRHYHKKTKGPNKKFHCDVKSANVFLDAQNRARLGDPGLMREVSKDKTHLTRTGSSADYGTTYYQDPFYMKYRKYHETSDLYSAGKVLLELLTSTTADTEDENRRLLFEIWFEDLDYFDVESDGTKLCEVADRSPEVGWPECNEDGSSMTQLFAKLIIRCLQERSKNRIKLEDLQQELQVLVQRSAAIGQHNTVVPDWCMCCLSRKPCPIPMACGCALLCSACMQCHTEALYCPNHHKETTGLGYNTFAIIVGQVGFEEDAEGFKDVITNPHICGVREENVKLLKNATIKDVEEAVAEVAGKIQQVQRGQETFFIYYHSGHGQQRGLEFNHTTVWSRNLRKIFKESKATKSLYILDSCMASSVEVYTMKGPQEHSPDSEETEAKEQEDAGDNLGCQGSPERDIYMLPEGSMLWASSRKSEASGKKDKKKLSVFTKYLIKGLRGGNCGTDNCSHCLSFQHQAKATGAVNLNLLRDYVYDHVKDELQNQQIPSLQGQQERTYWMAYAQD</sequence>
<dbReference type="Pfam" id="PF00531">
    <property type="entry name" value="Death"/>
    <property type="match status" value="1"/>
</dbReference>
<keyword evidence="2" id="KW-0067">ATP-binding</keyword>
<evidence type="ECO:0000259" key="5">
    <source>
        <dbReference type="PROSITE" id="PS50017"/>
    </source>
</evidence>
<dbReference type="PROSITE" id="PS50017">
    <property type="entry name" value="DEATH_DOMAIN"/>
    <property type="match status" value="1"/>
</dbReference>
<reference evidence="7" key="2">
    <citation type="submission" date="2025-08" db="UniProtKB">
        <authorList>
            <consortium name="RefSeq"/>
        </authorList>
    </citation>
    <scope>IDENTIFICATION</scope>
    <source>
        <strain evidence="7">S238N-H82</strain>
        <tissue evidence="7">Testes</tissue>
    </source>
</reference>
<dbReference type="GO" id="GO:0007165">
    <property type="term" value="P:signal transduction"/>
    <property type="evidence" value="ECO:0000318"/>
    <property type="project" value="GO_Central"/>
</dbReference>
<feature type="compositionally biased region" description="Low complexity" evidence="3">
    <location>
        <begin position="247"/>
        <end position="262"/>
    </location>
</feature>
<dbReference type="GeneID" id="118418407"/>
<feature type="region of interest" description="Disordered" evidence="3">
    <location>
        <begin position="144"/>
        <end position="178"/>
    </location>
</feature>
<dbReference type="OrthoDB" id="5961431at2759"/>
<protein>
    <submittedName>
        <fullName evidence="7">Uncharacterized protein LOC118418407 isoform X1</fullName>
    </submittedName>
</protein>
<keyword evidence="1" id="KW-0547">Nucleotide-binding</keyword>
<feature type="compositionally biased region" description="Polar residues" evidence="3">
    <location>
        <begin position="233"/>
        <end position="246"/>
    </location>
</feature>
<gene>
    <name evidence="7" type="primary">LOC118418407</name>
</gene>
<dbReference type="Pfam" id="PF00069">
    <property type="entry name" value="Pkinase"/>
    <property type="match status" value="1"/>
</dbReference>
<feature type="region of interest" description="Disordered" evidence="3">
    <location>
        <begin position="870"/>
        <end position="899"/>
    </location>
</feature>
<dbReference type="Gene3D" id="1.10.510.10">
    <property type="entry name" value="Transferase(Phosphotransferase) domain 1"/>
    <property type="match status" value="1"/>
</dbReference>
<feature type="domain" description="Protein kinase" evidence="4">
    <location>
        <begin position="390"/>
        <end position="683"/>
    </location>
</feature>
<feature type="compositionally biased region" description="Polar residues" evidence="3">
    <location>
        <begin position="297"/>
        <end position="307"/>
    </location>
</feature>
<dbReference type="SUPFAM" id="SSF52129">
    <property type="entry name" value="Caspase-like"/>
    <property type="match status" value="1"/>
</dbReference>
<dbReference type="Gene3D" id="3.30.200.20">
    <property type="entry name" value="Phosphorylase Kinase, domain 1"/>
    <property type="match status" value="1"/>
</dbReference>
<dbReference type="SMART" id="SM00005">
    <property type="entry name" value="DEATH"/>
    <property type="match status" value="1"/>
</dbReference>
<feature type="region of interest" description="Disordered" evidence="3">
    <location>
        <begin position="233"/>
        <end position="284"/>
    </location>
</feature>
<evidence type="ECO:0000313" key="7">
    <source>
        <dbReference type="RefSeq" id="XP_035680188.1"/>
    </source>
</evidence>
<feature type="compositionally biased region" description="Basic and acidic residues" evidence="3">
    <location>
        <begin position="872"/>
        <end position="888"/>
    </location>
</feature>
<dbReference type="InterPro" id="IPR011600">
    <property type="entry name" value="Pept_C14_caspase"/>
</dbReference>
<dbReference type="InterPro" id="IPR011029">
    <property type="entry name" value="DEATH-like_dom_sf"/>
</dbReference>
<dbReference type="CDD" id="cd01670">
    <property type="entry name" value="Death"/>
    <property type="match status" value="1"/>
</dbReference>
<reference evidence="6" key="1">
    <citation type="journal article" date="2020" name="Nat. Ecol. Evol.">
        <title>Deeply conserved synteny resolves early events in vertebrate evolution.</title>
        <authorList>
            <person name="Simakov O."/>
            <person name="Marletaz F."/>
            <person name="Yue J.X."/>
            <person name="O'Connell B."/>
            <person name="Jenkins J."/>
            <person name="Brandt A."/>
            <person name="Calef R."/>
            <person name="Tung C.H."/>
            <person name="Huang T.K."/>
            <person name="Schmutz J."/>
            <person name="Satoh N."/>
            <person name="Yu J.K."/>
            <person name="Putnam N.H."/>
            <person name="Green R.E."/>
            <person name="Rokhsar D.S."/>
        </authorList>
    </citation>
    <scope>NUCLEOTIDE SEQUENCE [LARGE SCALE GENOMIC DNA]</scope>
    <source>
        <strain evidence="6">S238N-H82</strain>
    </source>
</reference>
<dbReference type="KEGG" id="bfo:118418407"/>
<dbReference type="GO" id="GO:0005524">
    <property type="term" value="F:ATP binding"/>
    <property type="evidence" value="ECO:0007669"/>
    <property type="project" value="UniProtKB-KW"/>
</dbReference>
<dbReference type="Gene3D" id="1.10.533.10">
    <property type="entry name" value="Death Domain, Fas"/>
    <property type="match status" value="1"/>
</dbReference>
<dbReference type="Proteomes" id="UP000001554">
    <property type="component" value="Chromosome 6"/>
</dbReference>
<dbReference type="InterPro" id="IPR029030">
    <property type="entry name" value="Caspase-like_dom_sf"/>
</dbReference>
<dbReference type="GO" id="GO:0004672">
    <property type="term" value="F:protein kinase activity"/>
    <property type="evidence" value="ECO:0000318"/>
    <property type="project" value="GO_Central"/>
</dbReference>
<dbReference type="SUPFAM" id="SSF56112">
    <property type="entry name" value="Protein kinase-like (PK-like)"/>
    <property type="match status" value="1"/>
</dbReference>
<keyword evidence="6" id="KW-1185">Reference proteome</keyword>
<dbReference type="GO" id="GO:0006508">
    <property type="term" value="P:proteolysis"/>
    <property type="evidence" value="ECO:0007669"/>
    <property type="project" value="InterPro"/>
</dbReference>
<feature type="compositionally biased region" description="Low complexity" evidence="3">
    <location>
        <begin position="145"/>
        <end position="164"/>
    </location>
</feature>
<dbReference type="InterPro" id="IPR000719">
    <property type="entry name" value="Prot_kinase_dom"/>
</dbReference>
<dbReference type="InterPro" id="IPR000488">
    <property type="entry name" value="Death_dom"/>
</dbReference>
<dbReference type="SMART" id="SM00220">
    <property type="entry name" value="S_TKc"/>
    <property type="match status" value="1"/>
</dbReference>
<dbReference type="GO" id="GO:0004197">
    <property type="term" value="F:cysteine-type endopeptidase activity"/>
    <property type="evidence" value="ECO:0007669"/>
    <property type="project" value="InterPro"/>
</dbReference>
<name>A0A9J7LC69_BRAFL</name>
<dbReference type="AlphaFoldDB" id="A0A9J7LC69"/>
<dbReference type="InterPro" id="IPR011009">
    <property type="entry name" value="Kinase-like_dom_sf"/>
</dbReference>
<feature type="region of interest" description="Disordered" evidence="3">
    <location>
        <begin position="297"/>
        <end position="367"/>
    </location>
</feature>
<evidence type="ECO:0000313" key="6">
    <source>
        <dbReference type="Proteomes" id="UP000001554"/>
    </source>
</evidence>
<proteinExistence type="predicted"/>
<feature type="domain" description="Death" evidence="5">
    <location>
        <begin position="3"/>
        <end position="90"/>
    </location>
</feature>